<dbReference type="GO" id="GO:0005634">
    <property type="term" value="C:nucleus"/>
    <property type="evidence" value="ECO:0007669"/>
    <property type="project" value="UniProtKB-SubCell"/>
</dbReference>
<dbReference type="GO" id="GO:0046983">
    <property type="term" value="F:protein dimerization activity"/>
    <property type="evidence" value="ECO:0007669"/>
    <property type="project" value="InterPro"/>
</dbReference>
<feature type="domain" description="HAT C-terminal dimerisation" evidence="7">
    <location>
        <begin position="125"/>
        <end position="208"/>
    </location>
</feature>
<dbReference type="InterPro" id="IPR012337">
    <property type="entry name" value="RNaseH-like_sf"/>
</dbReference>
<name>A0A816XVP3_BRANA</name>
<dbReference type="PANTHER" id="PTHR46481">
    <property type="entry name" value="ZINC FINGER BED DOMAIN-CONTAINING PROTEIN 4"/>
    <property type="match status" value="1"/>
</dbReference>
<accession>A0A816XVP3</accession>
<gene>
    <name evidence="8" type="ORF">DARMORV10_A01P16590.1</name>
</gene>
<evidence type="ECO:0000256" key="3">
    <source>
        <dbReference type="ARBA" id="ARBA00022771"/>
    </source>
</evidence>
<reference evidence="8" key="1">
    <citation type="submission" date="2021-01" db="EMBL/GenBank/DDBJ databases">
        <authorList>
            <consortium name="Genoscope - CEA"/>
            <person name="William W."/>
        </authorList>
    </citation>
    <scope>NUCLEOTIDE SEQUENCE</scope>
</reference>
<dbReference type="InterPro" id="IPR052035">
    <property type="entry name" value="ZnF_BED_domain_contain"/>
</dbReference>
<keyword evidence="4" id="KW-0862">Zinc</keyword>
<keyword evidence="2" id="KW-0479">Metal-binding</keyword>
<feature type="region of interest" description="Disordered" evidence="6">
    <location>
        <begin position="1"/>
        <end position="43"/>
    </location>
</feature>
<dbReference type="PANTHER" id="PTHR46481:SF10">
    <property type="entry name" value="ZINC FINGER BED DOMAIN-CONTAINING PROTEIN 39"/>
    <property type="match status" value="1"/>
</dbReference>
<comment type="subcellular location">
    <subcellularLocation>
        <location evidence="1">Nucleus</location>
    </subcellularLocation>
</comment>
<keyword evidence="3" id="KW-0863">Zinc-finger</keyword>
<evidence type="ECO:0000256" key="5">
    <source>
        <dbReference type="ARBA" id="ARBA00023242"/>
    </source>
</evidence>
<evidence type="ECO:0000256" key="6">
    <source>
        <dbReference type="SAM" id="MobiDB-lite"/>
    </source>
</evidence>
<dbReference type="AlphaFoldDB" id="A0A816XVP3"/>
<proteinExistence type="predicted"/>
<sequence length="237" mass="26732">MDQLIDMNEEDALAEINLEDTQPQAQQSETQVGESTQAPHKRRKTSLVWEDFVSVGVEEDGKERAKCLHCGTKLDGTRGSSSGASSVPNLQDLVTESPLEDDLDNDLFELERSLGSDMGNTKTHLDVYLEEKRLDRKSFPDLDVLSYWRENQSRFGDLATMARDILSIPITTVASESAFSIGGRVLTPYRNRLLPKNVQALLCTRNWLRGFAEYEGKFHNLLKLLYNVFYANSPVDL</sequence>
<organism evidence="8">
    <name type="scientific">Brassica napus</name>
    <name type="common">Rape</name>
    <dbReference type="NCBI Taxonomy" id="3708"/>
    <lineage>
        <taxon>Eukaryota</taxon>
        <taxon>Viridiplantae</taxon>
        <taxon>Streptophyta</taxon>
        <taxon>Embryophyta</taxon>
        <taxon>Tracheophyta</taxon>
        <taxon>Spermatophyta</taxon>
        <taxon>Magnoliopsida</taxon>
        <taxon>eudicotyledons</taxon>
        <taxon>Gunneridae</taxon>
        <taxon>Pentapetalae</taxon>
        <taxon>rosids</taxon>
        <taxon>malvids</taxon>
        <taxon>Brassicales</taxon>
        <taxon>Brassicaceae</taxon>
        <taxon>Brassiceae</taxon>
        <taxon>Brassica</taxon>
    </lineage>
</organism>
<evidence type="ECO:0000256" key="2">
    <source>
        <dbReference type="ARBA" id="ARBA00022723"/>
    </source>
</evidence>
<dbReference type="GO" id="GO:0008270">
    <property type="term" value="F:zinc ion binding"/>
    <property type="evidence" value="ECO:0007669"/>
    <property type="project" value="UniProtKB-KW"/>
</dbReference>
<dbReference type="Proteomes" id="UP001295469">
    <property type="component" value="Chromosome A01"/>
</dbReference>
<dbReference type="InterPro" id="IPR008906">
    <property type="entry name" value="HATC_C_dom"/>
</dbReference>
<keyword evidence="5" id="KW-0539">Nucleus</keyword>
<feature type="compositionally biased region" description="Polar residues" evidence="6">
    <location>
        <begin position="19"/>
        <end position="38"/>
    </location>
</feature>
<evidence type="ECO:0000313" key="8">
    <source>
        <dbReference type="EMBL" id="CAF2149804.1"/>
    </source>
</evidence>
<dbReference type="EMBL" id="HG994355">
    <property type="protein sequence ID" value="CAF2149804.1"/>
    <property type="molecule type" value="Genomic_DNA"/>
</dbReference>
<dbReference type="Pfam" id="PF05699">
    <property type="entry name" value="Dimer_Tnp_hAT"/>
    <property type="match status" value="1"/>
</dbReference>
<evidence type="ECO:0000256" key="4">
    <source>
        <dbReference type="ARBA" id="ARBA00022833"/>
    </source>
</evidence>
<dbReference type="SUPFAM" id="SSF53098">
    <property type="entry name" value="Ribonuclease H-like"/>
    <property type="match status" value="1"/>
</dbReference>
<evidence type="ECO:0000256" key="1">
    <source>
        <dbReference type="ARBA" id="ARBA00004123"/>
    </source>
</evidence>
<evidence type="ECO:0000259" key="7">
    <source>
        <dbReference type="Pfam" id="PF05699"/>
    </source>
</evidence>
<protein>
    <submittedName>
        <fullName evidence="8">(rape) hypothetical protein</fullName>
    </submittedName>
</protein>